<dbReference type="PANTHER" id="PTHR35566">
    <property type="entry name" value="BLR3599 PROTEIN"/>
    <property type="match status" value="1"/>
</dbReference>
<organism evidence="1 2">
    <name type="scientific">Candidatus Nucleicultrix amoebiphila FS5</name>
    <dbReference type="NCBI Taxonomy" id="1414854"/>
    <lineage>
        <taxon>Bacteria</taxon>
        <taxon>Pseudomonadati</taxon>
        <taxon>Pseudomonadota</taxon>
        <taxon>Alphaproteobacteria</taxon>
        <taxon>Holosporales</taxon>
        <taxon>Candidatus Nucleicultricaceae</taxon>
        <taxon>Candidatus Nucleicultrix</taxon>
    </lineage>
</organism>
<name>A0A1W6N5P1_9PROT</name>
<dbReference type="STRING" id="1414854.GQ61_07695"/>
<proteinExistence type="predicted"/>
<dbReference type="Pfam" id="PF05936">
    <property type="entry name" value="T6SS_VasE"/>
    <property type="match status" value="1"/>
</dbReference>
<dbReference type="InterPro" id="IPR010263">
    <property type="entry name" value="T6SS_TssK"/>
</dbReference>
<dbReference type="OrthoDB" id="9775333at2"/>
<evidence type="ECO:0000313" key="2">
    <source>
        <dbReference type="Proteomes" id="UP000237351"/>
    </source>
</evidence>
<evidence type="ECO:0008006" key="3">
    <source>
        <dbReference type="Google" id="ProtNLM"/>
    </source>
</evidence>
<dbReference type="EMBL" id="CP008743">
    <property type="protein sequence ID" value="ARN85184.1"/>
    <property type="molecule type" value="Genomic_DNA"/>
</dbReference>
<keyword evidence="2" id="KW-1185">Reference proteome</keyword>
<dbReference type="Proteomes" id="UP000237351">
    <property type="component" value="Chromosome"/>
</dbReference>
<gene>
    <name evidence="1" type="ORF">GQ61_07695</name>
</gene>
<evidence type="ECO:0000313" key="1">
    <source>
        <dbReference type="EMBL" id="ARN85184.1"/>
    </source>
</evidence>
<sequence>MADVQRIQRPIQWYEGMLLLPEHFQQGDRRFEQMIHYHVNNIKPFYWGVIKSKIDEGLLVVGTLKFLELEAVFPDGLVVSFTIDDNVDLSIDLSQFAPSIQNKPQTIYLCVPEYRSGAANTKGKLSRYRSVVSPAYADENTGLGEVTFPLLEPNICLLVSDAPPNHYSSFPIATVTMEENTYMFTDFLPPQLKTSLDSDLGALLLDVTKRIRSKIGFLGERIRSRSLGVLSNDADSAMRSLNSGILPFEALLNTNLAHPFDLYCALNIIAGHFVNVVSGQMPPTFQPFNYNDLRSSFMEVIDFIHSMLDRIQEGYTVVEFTQKDRLFMLKLDQTWMSNRLVLGAKTPPTMTEKQLVEWINSAVIASDRFVESVRDRRTLGVTRKIITGDEEMSLLPAKDVVLFEVENNPDFIDANENLLIFNISDSIETRPVEVVMFIPKHRRESFF</sequence>
<accession>A0A1W6N5P1</accession>
<dbReference type="KEGG" id="naf:GQ61_07695"/>
<protein>
    <recommendedName>
        <fullName evidence="3">Type VI secretion protein</fullName>
    </recommendedName>
</protein>
<reference evidence="1 2" key="1">
    <citation type="submission" date="2014-06" db="EMBL/GenBank/DDBJ databases">
        <title>The genome of the endonuclear symbiont Nucleicultrix amoebiphila.</title>
        <authorList>
            <person name="Schulz F."/>
            <person name="Horn M."/>
        </authorList>
    </citation>
    <scope>NUCLEOTIDE SEQUENCE [LARGE SCALE GENOMIC DNA]</scope>
    <source>
        <strain evidence="1 2">FS5</strain>
    </source>
</reference>
<dbReference type="NCBIfam" id="TIGR03353">
    <property type="entry name" value="VI_chp_4"/>
    <property type="match status" value="1"/>
</dbReference>
<dbReference type="PANTHER" id="PTHR35566:SF1">
    <property type="entry name" value="TYPE VI SECRETION SYSTEM BASEPLATE COMPONENT TSSK1"/>
    <property type="match status" value="1"/>
</dbReference>
<dbReference type="RefSeq" id="WP_085784726.1">
    <property type="nucleotide sequence ID" value="NZ_CP008743.1"/>
</dbReference>
<dbReference type="AlphaFoldDB" id="A0A1W6N5P1"/>